<sequence>MRGIHDLKKYLHRFGYLDHRHVVNSTKHEGDHFDEHIETAIKIYQLNFNLKPTGVLDPETVARVAMPRCGVPDIIDGKTRMNAAGRNNIIEYAFFNGTPRWPLSKKVLNWGLQPGTRRDVIDPLVEFAFLSWSGATPFAYNFVDENLSVADIKVGFTSEGQGNEDFDGPGGQLAYANPPPIGIMFYDSDEKWSDGPVKGAYDMGSVGLHELGHVLGLAHTSVENAAMFPIIKSGVTKGLADDDIQGMKTLYAS</sequence>
<dbReference type="SMART" id="SM00235">
    <property type="entry name" value="ZnMc"/>
    <property type="match status" value="1"/>
</dbReference>
<dbReference type="Pfam" id="PF01471">
    <property type="entry name" value="PG_binding_1"/>
    <property type="match status" value="1"/>
</dbReference>
<feature type="binding site" evidence="10">
    <location>
        <position position="168"/>
    </location>
    <ligand>
        <name>Ca(2+)</name>
        <dbReference type="ChEBI" id="CHEBI:29108"/>
        <label>3</label>
    </ligand>
</feature>
<evidence type="ECO:0000256" key="8">
    <source>
        <dbReference type="ARBA" id="ARBA00023145"/>
    </source>
</evidence>
<keyword evidence="3 10" id="KW-0479">Metal-binding</keyword>
<dbReference type="GO" id="GO:0030574">
    <property type="term" value="P:collagen catabolic process"/>
    <property type="evidence" value="ECO:0007669"/>
    <property type="project" value="TreeGrafter"/>
</dbReference>
<keyword evidence="12" id="KW-1185">Reference proteome</keyword>
<evidence type="ECO:0000256" key="3">
    <source>
        <dbReference type="ARBA" id="ARBA00022723"/>
    </source>
</evidence>
<keyword evidence="4" id="KW-0732">Signal</keyword>
<dbReference type="GeneID" id="105123171"/>
<accession>A0AAJ6XJ80</accession>
<keyword evidence="7" id="KW-0482">Metalloprotease</keyword>
<reference evidence="13" key="1">
    <citation type="submission" date="2025-08" db="UniProtKB">
        <authorList>
            <consortium name="RefSeq"/>
        </authorList>
    </citation>
    <scope>IDENTIFICATION</scope>
</reference>
<feature type="binding site" evidence="10">
    <location>
        <position position="209"/>
    </location>
    <ligand>
        <name>Zn(2+)</name>
        <dbReference type="ChEBI" id="CHEBI:29105"/>
        <label>2</label>
        <note>catalytic</note>
    </ligand>
</feature>
<protein>
    <submittedName>
        <fullName evidence="13">Metalloendoproteinase 1-like</fullName>
    </submittedName>
</protein>
<feature type="binding site" evidence="10">
    <location>
        <position position="227"/>
    </location>
    <ligand>
        <name>Zn(2+)</name>
        <dbReference type="ChEBI" id="CHEBI:29105"/>
        <label>2</label>
        <note>catalytic</note>
    </ligand>
</feature>
<dbReference type="PANTHER" id="PTHR10201">
    <property type="entry name" value="MATRIX METALLOPROTEINASE"/>
    <property type="match status" value="1"/>
</dbReference>
<dbReference type="KEGG" id="peu:105123171"/>
<dbReference type="PROSITE" id="PS00546">
    <property type="entry name" value="CYSTEINE_SWITCH"/>
    <property type="match status" value="1"/>
</dbReference>
<keyword evidence="2" id="KW-0645">Protease</keyword>
<feature type="binding site" evidence="10">
    <location>
        <position position="187"/>
    </location>
    <ligand>
        <name>Ca(2+)</name>
        <dbReference type="ChEBI" id="CHEBI:29108"/>
        <label>3</label>
    </ligand>
</feature>
<feature type="binding site" evidence="10">
    <location>
        <position position="190"/>
    </location>
    <ligand>
        <name>Ca(2+)</name>
        <dbReference type="ChEBI" id="CHEBI:29108"/>
        <label>1</label>
    </ligand>
</feature>
<dbReference type="SUPFAM" id="SSF47090">
    <property type="entry name" value="PGBD-like"/>
    <property type="match status" value="1"/>
</dbReference>
<keyword evidence="6 10" id="KW-0862">Zinc</keyword>
<dbReference type="GO" id="GO:0008270">
    <property type="term" value="F:zinc ion binding"/>
    <property type="evidence" value="ECO:0007669"/>
    <property type="project" value="InterPro"/>
</dbReference>
<feature type="active site" evidence="9">
    <location>
        <position position="210"/>
    </location>
</feature>
<evidence type="ECO:0000256" key="10">
    <source>
        <dbReference type="PIRSR" id="PIRSR621190-2"/>
    </source>
</evidence>
<dbReference type="Proteomes" id="UP000694918">
    <property type="component" value="Unplaced"/>
</dbReference>
<comment type="similarity">
    <text evidence="1">Belongs to the peptidase M10A family. Matrix metalloproteinases (MMPs) subfamily.</text>
</comment>
<evidence type="ECO:0000256" key="6">
    <source>
        <dbReference type="ARBA" id="ARBA00022833"/>
    </source>
</evidence>
<keyword evidence="10" id="KW-0106">Calcium</keyword>
<proteinExistence type="inferred from homology"/>
<dbReference type="InterPro" id="IPR021158">
    <property type="entry name" value="Pept_M10A_Zn_BS"/>
</dbReference>
<dbReference type="InterPro" id="IPR024079">
    <property type="entry name" value="MetalloPept_cat_dom_sf"/>
</dbReference>
<dbReference type="InterPro" id="IPR021190">
    <property type="entry name" value="Pept_M10A"/>
</dbReference>
<comment type="cofactor">
    <cofactor evidence="10">
        <name>Ca(2+)</name>
        <dbReference type="ChEBI" id="CHEBI:29108"/>
    </cofactor>
    <text evidence="10">Can bind about 5 Ca(2+) ions per subunit.</text>
</comment>
<dbReference type="InterPro" id="IPR036365">
    <property type="entry name" value="PGBD-like_sf"/>
</dbReference>
<dbReference type="GO" id="GO:0006508">
    <property type="term" value="P:proteolysis"/>
    <property type="evidence" value="ECO:0007669"/>
    <property type="project" value="UniProtKB-KW"/>
</dbReference>
<feature type="domain" description="Peptidase metallopeptidase" evidence="11">
    <location>
        <begin position="97"/>
        <end position="253"/>
    </location>
</feature>
<comment type="cofactor">
    <cofactor evidence="10">
        <name>Zn(2+)</name>
        <dbReference type="ChEBI" id="CHEBI:29105"/>
    </cofactor>
    <text evidence="10">Binds 2 Zn(2+) ions per subunit.</text>
</comment>
<feature type="binding site" evidence="10">
    <location>
        <position position="190"/>
    </location>
    <ligand>
        <name>Ca(2+)</name>
        <dbReference type="ChEBI" id="CHEBI:29108"/>
        <label>3</label>
    </ligand>
</feature>
<gene>
    <name evidence="13" type="primary">LOC105123171</name>
</gene>
<dbReference type="Gene3D" id="3.40.390.10">
    <property type="entry name" value="Collagenase (Catalytic Domain)"/>
    <property type="match status" value="1"/>
</dbReference>
<feature type="binding site" evidence="10">
    <location>
        <position position="213"/>
    </location>
    <ligand>
        <name>Zn(2+)</name>
        <dbReference type="ChEBI" id="CHEBI:29105"/>
        <label>2</label>
        <note>catalytic</note>
    </ligand>
</feature>
<evidence type="ECO:0000256" key="9">
    <source>
        <dbReference type="PIRSR" id="PIRSR621190-1"/>
    </source>
</evidence>
<dbReference type="PRINTS" id="PR00138">
    <property type="entry name" value="MATRIXIN"/>
</dbReference>
<dbReference type="InterPro" id="IPR006026">
    <property type="entry name" value="Peptidase_Metallo"/>
</dbReference>
<dbReference type="GO" id="GO:0031012">
    <property type="term" value="C:extracellular matrix"/>
    <property type="evidence" value="ECO:0007669"/>
    <property type="project" value="InterPro"/>
</dbReference>
<dbReference type="GO" id="GO:0004222">
    <property type="term" value="F:metalloendopeptidase activity"/>
    <property type="evidence" value="ECO:0007669"/>
    <property type="project" value="InterPro"/>
</dbReference>
<feature type="binding site" evidence="10">
    <location>
        <position position="167"/>
    </location>
    <ligand>
        <name>Ca(2+)</name>
        <dbReference type="ChEBI" id="CHEBI:29108"/>
        <label>3</label>
    </ligand>
</feature>
<dbReference type="AlphaFoldDB" id="A0AAJ6XJ80"/>
<keyword evidence="5" id="KW-0378">Hydrolase</keyword>
<dbReference type="SUPFAM" id="SSF55486">
    <property type="entry name" value="Metalloproteases ('zincins'), catalytic domain"/>
    <property type="match status" value="1"/>
</dbReference>
<keyword evidence="8" id="KW-0865">Zymogen</keyword>
<feature type="binding site" evidence="10">
    <location>
        <position position="151"/>
    </location>
    <ligand>
        <name>Ca(2+)</name>
        <dbReference type="ChEBI" id="CHEBI:29108"/>
        <label>2</label>
    </ligand>
</feature>
<evidence type="ECO:0000256" key="1">
    <source>
        <dbReference type="ARBA" id="ARBA00009614"/>
    </source>
</evidence>
<evidence type="ECO:0000256" key="2">
    <source>
        <dbReference type="ARBA" id="ARBA00022670"/>
    </source>
</evidence>
<dbReference type="GO" id="GO:0030198">
    <property type="term" value="P:extracellular matrix organization"/>
    <property type="evidence" value="ECO:0007669"/>
    <property type="project" value="TreeGrafter"/>
</dbReference>
<evidence type="ECO:0000256" key="4">
    <source>
        <dbReference type="ARBA" id="ARBA00022729"/>
    </source>
</evidence>
<dbReference type="Pfam" id="PF00413">
    <property type="entry name" value="Peptidase_M10"/>
    <property type="match status" value="1"/>
</dbReference>
<dbReference type="PANTHER" id="PTHR10201:SF323">
    <property type="entry name" value="MATRIX METALLOPROTEINASE-21"/>
    <property type="match status" value="1"/>
</dbReference>
<feature type="binding site" evidence="10">
    <location>
        <position position="219"/>
    </location>
    <ligand>
        <name>Zn(2+)</name>
        <dbReference type="ChEBI" id="CHEBI:29105"/>
        <label>2</label>
        <note>catalytic</note>
    </ligand>
</feature>
<organism evidence="12 13">
    <name type="scientific">Populus euphratica</name>
    <name type="common">Euphrates poplar</name>
    <dbReference type="NCBI Taxonomy" id="75702"/>
    <lineage>
        <taxon>Eukaryota</taxon>
        <taxon>Viridiplantae</taxon>
        <taxon>Streptophyta</taxon>
        <taxon>Embryophyta</taxon>
        <taxon>Tracheophyta</taxon>
        <taxon>Spermatophyta</taxon>
        <taxon>Magnoliopsida</taxon>
        <taxon>eudicotyledons</taxon>
        <taxon>Gunneridae</taxon>
        <taxon>Pentapetalae</taxon>
        <taxon>rosids</taxon>
        <taxon>fabids</taxon>
        <taxon>Malpighiales</taxon>
        <taxon>Salicaceae</taxon>
        <taxon>Saliceae</taxon>
        <taxon>Populus</taxon>
    </lineage>
</organism>
<dbReference type="InterPro" id="IPR001818">
    <property type="entry name" value="Pept_M10_metallopeptidase"/>
</dbReference>
<evidence type="ECO:0000313" key="13">
    <source>
        <dbReference type="RefSeq" id="XP_011020982.1"/>
    </source>
</evidence>
<dbReference type="InterPro" id="IPR002477">
    <property type="entry name" value="Peptidoglycan-bd-like"/>
</dbReference>
<evidence type="ECO:0000313" key="12">
    <source>
        <dbReference type="Proteomes" id="UP000694918"/>
    </source>
</evidence>
<feature type="binding site" description="in inhibited form" evidence="10">
    <location>
        <position position="69"/>
    </location>
    <ligand>
        <name>Zn(2+)</name>
        <dbReference type="ChEBI" id="CHEBI:29105"/>
        <label>2</label>
        <note>catalytic</note>
    </ligand>
</feature>
<evidence type="ECO:0000259" key="11">
    <source>
        <dbReference type="SMART" id="SM00235"/>
    </source>
</evidence>
<evidence type="ECO:0000256" key="5">
    <source>
        <dbReference type="ARBA" id="ARBA00022801"/>
    </source>
</evidence>
<name>A0AAJ6XJ80_POPEU</name>
<evidence type="ECO:0000256" key="7">
    <source>
        <dbReference type="ARBA" id="ARBA00023049"/>
    </source>
</evidence>
<dbReference type="RefSeq" id="XP_011020982.1">
    <property type="nucleotide sequence ID" value="XM_011022680.1"/>
</dbReference>